<sequence>MQLSGGEIGVDEGAFAGVQIESFLEGSPVEGKESEEKVDPKLCWPANHGGASSFASVQPEITLTISDEQTSEPANWNPYPEVSKSNGLFLRTTHGLPNLAAKVPPTVERVSGRPETPSLTASEQHAKPSRRPPLRSTRSNLHWAQTRDNVFPSLSDKVPPGIRDTQSHAIASITMSQPVEHLKTVTTEAGDAKRQQE</sequence>
<evidence type="ECO:0000313" key="2">
    <source>
        <dbReference type="EMBL" id="KAF6828138.1"/>
    </source>
</evidence>
<feature type="region of interest" description="Disordered" evidence="1">
    <location>
        <begin position="106"/>
        <end position="138"/>
    </location>
</feature>
<comment type="caution">
    <text evidence="2">The sequence shown here is derived from an EMBL/GenBank/DDBJ whole genome shotgun (WGS) entry which is preliminary data.</text>
</comment>
<gene>
    <name evidence="2" type="ORF">CMUS01_08698</name>
</gene>
<evidence type="ECO:0000256" key="1">
    <source>
        <dbReference type="SAM" id="MobiDB-lite"/>
    </source>
</evidence>
<proteinExistence type="predicted"/>
<organism evidence="2 3">
    <name type="scientific">Colletotrichum musicola</name>
    <dbReference type="NCBI Taxonomy" id="2175873"/>
    <lineage>
        <taxon>Eukaryota</taxon>
        <taxon>Fungi</taxon>
        <taxon>Dikarya</taxon>
        <taxon>Ascomycota</taxon>
        <taxon>Pezizomycotina</taxon>
        <taxon>Sordariomycetes</taxon>
        <taxon>Hypocreomycetidae</taxon>
        <taxon>Glomerellales</taxon>
        <taxon>Glomerellaceae</taxon>
        <taxon>Colletotrichum</taxon>
        <taxon>Colletotrichum orchidearum species complex</taxon>
    </lineage>
</organism>
<reference evidence="2" key="1">
    <citation type="journal article" date="2020" name="Phytopathology">
        <title>Genome Sequence Resources of Colletotrichum truncatum, C. plurivorum, C. musicola, and C. sojae: Four Species Pathogenic to Soybean (Glycine max).</title>
        <authorList>
            <person name="Rogerio F."/>
            <person name="Boufleur T.R."/>
            <person name="Ciampi-Guillardi M."/>
            <person name="Sukno S.A."/>
            <person name="Thon M.R."/>
            <person name="Massola Junior N.S."/>
            <person name="Baroncelli R."/>
        </authorList>
    </citation>
    <scope>NUCLEOTIDE SEQUENCE</scope>
    <source>
        <strain evidence="2">LFN0074</strain>
    </source>
</reference>
<accession>A0A8H6NCT6</accession>
<dbReference type="Proteomes" id="UP000639643">
    <property type="component" value="Unassembled WGS sequence"/>
</dbReference>
<protein>
    <submittedName>
        <fullName evidence="2">Uncharacterized protein</fullName>
    </submittedName>
</protein>
<keyword evidence="3" id="KW-1185">Reference proteome</keyword>
<name>A0A8H6NCT6_9PEZI</name>
<dbReference type="EMBL" id="WIGM01000347">
    <property type="protein sequence ID" value="KAF6828138.1"/>
    <property type="molecule type" value="Genomic_DNA"/>
</dbReference>
<dbReference type="AlphaFoldDB" id="A0A8H6NCT6"/>
<evidence type="ECO:0000313" key="3">
    <source>
        <dbReference type="Proteomes" id="UP000639643"/>
    </source>
</evidence>